<sequence>MTVHIAETTQVTTEDGARLRVQTFGASDAPTIVLSHGWACSIEYWKPQIDALASSYRVIAYDQRGHGHSSRGRTPLTADVLADDFAAVIDHVVGGGRAVTVGHSMGGITLMAWWHRHPEQAARTSAATVLANTTTGGLARGTRIFPLLNGVVPAPVALGKLVLGTPIRIPGGPVVREAVRRRTMNPRTATRAQAAFVADIVRRCDPVTRASAAAALIDLDLGAAAVRSVASPTTVTIGRVDRLTPPWMGRAIAKTLDDTGHLEHLIELDTGHAGNVEMASVFNTIVSKAADKHLGPSVERANHPT</sequence>
<dbReference type="PANTHER" id="PTHR43433">
    <property type="entry name" value="HYDROLASE, ALPHA/BETA FOLD FAMILY PROTEIN"/>
    <property type="match status" value="1"/>
</dbReference>
<protein>
    <submittedName>
        <fullName evidence="2">Alpha/beta hydrolase</fullName>
    </submittedName>
</protein>
<proteinExistence type="predicted"/>
<dbReference type="SUPFAM" id="SSF53474">
    <property type="entry name" value="alpha/beta-Hydrolases"/>
    <property type="match status" value="1"/>
</dbReference>
<dbReference type="RefSeq" id="WP_305110757.1">
    <property type="nucleotide sequence ID" value="NZ_JAUTIX010000002.1"/>
</dbReference>
<dbReference type="InterPro" id="IPR029058">
    <property type="entry name" value="AB_hydrolase_fold"/>
</dbReference>
<dbReference type="Proteomes" id="UP001178281">
    <property type="component" value="Unassembled WGS sequence"/>
</dbReference>
<keyword evidence="2" id="KW-0378">Hydrolase</keyword>
<gene>
    <name evidence="2" type="ORF">Q7X28_06680</name>
</gene>
<evidence type="ECO:0000259" key="1">
    <source>
        <dbReference type="Pfam" id="PF12697"/>
    </source>
</evidence>
<evidence type="ECO:0000313" key="3">
    <source>
        <dbReference type="Proteomes" id="UP001178281"/>
    </source>
</evidence>
<dbReference type="Gene3D" id="3.40.50.1820">
    <property type="entry name" value="alpha/beta hydrolase"/>
    <property type="match status" value="1"/>
</dbReference>
<keyword evidence="3" id="KW-1185">Reference proteome</keyword>
<accession>A0AA90S7P4</accession>
<dbReference type="PRINTS" id="PR00111">
    <property type="entry name" value="ABHYDROLASE"/>
</dbReference>
<organism evidence="2 3">
    <name type="scientific">Tsukamurella strandjordii</name>
    <dbReference type="NCBI Taxonomy" id="147577"/>
    <lineage>
        <taxon>Bacteria</taxon>
        <taxon>Bacillati</taxon>
        <taxon>Actinomycetota</taxon>
        <taxon>Actinomycetes</taxon>
        <taxon>Mycobacteriales</taxon>
        <taxon>Tsukamurellaceae</taxon>
        <taxon>Tsukamurella</taxon>
    </lineage>
</organism>
<dbReference type="GO" id="GO:0016787">
    <property type="term" value="F:hydrolase activity"/>
    <property type="evidence" value="ECO:0007669"/>
    <property type="project" value="UniProtKB-KW"/>
</dbReference>
<dbReference type="EMBL" id="JAUTIX010000002">
    <property type="protein sequence ID" value="MDP0397610.1"/>
    <property type="molecule type" value="Genomic_DNA"/>
</dbReference>
<evidence type="ECO:0000313" key="2">
    <source>
        <dbReference type="EMBL" id="MDP0397610.1"/>
    </source>
</evidence>
<reference evidence="2" key="1">
    <citation type="submission" date="2023-08" db="EMBL/GenBank/DDBJ databases">
        <title>The draft genome of Tsukamurella strandjordii strain 050030.</title>
        <authorList>
            <person name="Zhao F."/>
            <person name="Feng Y."/>
            <person name="Zong Z."/>
        </authorList>
    </citation>
    <scope>NUCLEOTIDE SEQUENCE</scope>
    <source>
        <strain evidence="2">050030</strain>
    </source>
</reference>
<dbReference type="Pfam" id="PF12697">
    <property type="entry name" value="Abhydrolase_6"/>
    <property type="match status" value="1"/>
</dbReference>
<dbReference type="AlphaFoldDB" id="A0AA90S7P4"/>
<comment type="caution">
    <text evidence="2">The sequence shown here is derived from an EMBL/GenBank/DDBJ whole genome shotgun (WGS) entry which is preliminary data.</text>
</comment>
<dbReference type="InterPro" id="IPR050471">
    <property type="entry name" value="AB_hydrolase"/>
</dbReference>
<feature type="domain" description="AB hydrolase-1" evidence="1">
    <location>
        <begin position="32"/>
        <end position="264"/>
    </location>
</feature>
<name>A0AA90S7P4_9ACTN</name>
<dbReference type="InterPro" id="IPR000073">
    <property type="entry name" value="AB_hydrolase_1"/>
</dbReference>
<dbReference type="PANTHER" id="PTHR43433:SF1">
    <property type="entry name" value="BLL5160 PROTEIN"/>
    <property type="match status" value="1"/>
</dbReference>